<evidence type="ECO:0000313" key="2">
    <source>
        <dbReference type="Proteomes" id="UP001140234"/>
    </source>
</evidence>
<dbReference type="EMBL" id="JANBUJ010000892">
    <property type="protein sequence ID" value="KAJ2769644.1"/>
    <property type="molecule type" value="Genomic_DNA"/>
</dbReference>
<proteinExistence type="predicted"/>
<evidence type="ECO:0000313" key="1">
    <source>
        <dbReference type="EMBL" id="KAJ2769644.1"/>
    </source>
</evidence>
<keyword evidence="2" id="KW-1185">Reference proteome</keyword>
<accession>A0ACC1JXW6</accession>
<organism evidence="1 2">
    <name type="scientific">Coemansia nantahalensis</name>
    <dbReference type="NCBI Taxonomy" id="2789366"/>
    <lineage>
        <taxon>Eukaryota</taxon>
        <taxon>Fungi</taxon>
        <taxon>Fungi incertae sedis</taxon>
        <taxon>Zoopagomycota</taxon>
        <taxon>Kickxellomycotina</taxon>
        <taxon>Kickxellomycetes</taxon>
        <taxon>Kickxellales</taxon>
        <taxon>Kickxellaceae</taxon>
        <taxon>Coemansia</taxon>
    </lineage>
</organism>
<dbReference type="Proteomes" id="UP001140234">
    <property type="component" value="Unassembled WGS sequence"/>
</dbReference>
<name>A0ACC1JXW6_9FUNG</name>
<reference evidence="1" key="1">
    <citation type="submission" date="2022-07" db="EMBL/GenBank/DDBJ databases">
        <title>Phylogenomic reconstructions and comparative analyses of Kickxellomycotina fungi.</title>
        <authorList>
            <person name="Reynolds N.K."/>
            <person name="Stajich J.E."/>
            <person name="Barry K."/>
            <person name="Grigoriev I.V."/>
            <person name="Crous P."/>
            <person name="Smith M.E."/>
        </authorList>
    </citation>
    <scope>NUCLEOTIDE SEQUENCE</scope>
    <source>
        <strain evidence="1">CBS 109366</strain>
    </source>
</reference>
<comment type="caution">
    <text evidence="1">The sequence shown here is derived from an EMBL/GenBank/DDBJ whole genome shotgun (WGS) entry which is preliminary data.</text>
</comment>
<protein>
    <submittedName>
        <fullName evidence="1">Uncharacterized protein</fullName>
    </submittedName>
</protein>
<gene>
    <name evidence="1" type="ORF">IWQ57_003016</name>
</gene>
<sequence length="994" mass="104775">MPPAHTSIFEIGGEPFSKSPAPPSRLGRAVGPANGGALSTTTSPVGLRPLGSLMGSPHILFNDPAAAPLPPAPPHGVPQARFGGGPARTGEHGADAAVGQSILDMSNGLLDTMQSQQASPSNGAQPGLSEFYVKSLPVSRRNSREFQSLWQELEGFTIGDNATHMSAFDGHPAAARPAATNLGTSPKLPHGLLDDDVLSVLPKHAPEALGQPSAPAANGAPHSHVGPGRHRIASVADLTSVAGQPALGVGAPPAPGYGANYARAQPAYPHDGQVGFGAYAGAPQTHRPSITGADRHPGDAGRAAALIRNASTPSLGANHYQGMRMLDNAAHAASAARADMQAAMYNHPFHAYHAAPPAGNMPAYDLAGARLPQSASNYAYGGGQPFTADVQGLSGAPAPGLYPGGPRVSHSHVALQQQAHYPHSHIHMYTQLPGAHQQPPHAKPQPPRHAHPLPQHQHQPGASVGPGVSGNQQQQQQQQQQHGAHHHQKHQHGKSFRKGDTEPNRFTNVPLEDLKGTIFDVCKDQHGCRYLQKKLEDGQEGHVDLIFCEALPHFSLLMTDPFGNYLCQKLLEFCTEAQRTRIVATVAPDLVNVSLNMHGTRAVQKMIDSLSNQEQIDTVIGALRSSVVVLIRDLNGNHVIQKCLCRLSGANNQFIYDSVAASCTDVATHRHGCCVFQRCIDHATRPQKTQLVNVVIAQALTLVQDPFGNYVVQYVLDLNVPEYLEPLVQKFVDHICALSVQKFSSNVMEKCIRQASPATRRLLVAPLLQRDTLDMLMRDSYGNYVVQTALDYADPHQRLELIESILPLLPLIRSAPYGKRIYNKLQRDGFISAVPSAAGSRHASPTLGPSHGAHPPPAMASVALYPPIVHPAAVAAGPGAVGMAAAPGLSRGTSPSANGAGAAPAIAQSRAFVANGAFQRHPQQLGSNGAPYYFMDAAASLGHPGASAPMMVPAHPGLMTPVANGVYDHLAPAVTSSAPPSARARMSPANYGAN</sequence>